<dbReference type="PANTHER" id="PTHR12482:SF62">
    <property type="entry name" value="LIPASE ROG1-RELATED"/>
    <property type="match status" value="1"/>
</dbReference>
<dbReference type="InterPro" id="IPR011990">
    <property type="entry name" value="TPR-like_helical_dom_sf"/>
</dbReference>
<dbReference type="SUPFAM" id="SSF53474">
    <property type="entry name" value="alpha/beta-Hydrolases"/>
    <property type="match status" value="1"/>
</dbReference>
<dbReference type="SUPFAM" id="SSF48452">
    <property type="entry name" value="TPR-like"/>
    <property type="match status" value="3"/>
</dbReference>
<dbReference type="AlphaFoldDB" id="A0A1V9ZR24"/>
<dbReference type="InterPro" id="IPR007751">
    <property type="entry name" value="DUF676_lipase-like"/>
</dbReference>
<evidence type="ECO:0000313" key="3">
    <source>
        <dbReference type="EMBL" id="OQS00476.1"/>
    </source>
</evidence>
<dbReference type="InterPro" id="IPR019734">
    <property type="entry name" value="TPR_rpt"/>
</dbReference>
<protein>
    <recommendedName>
        <fullName evidence="2">DUF676 domain-containing protein</fullName>
    </recommendedName>
</protein>
<feature type="repeat" description="TPR" evidence="1">
    <location>
        <begin position="397"/>
        <end position="430"/>
    </location>
</feature>
<dbReference type="Proteomes" id="UP000243579">
    <property type="component" value="Unassembled WGS sequence"/>
</dbReference>
<reference evidence="3 4" key="1">
    <citation type="journal article" date="2014" name="Genome Biol. Evol.">
        <title>The secreted proteins of Achlya hypogyna and Thraustotheca clavata identify the ancestral oomycete secretome and reveal gene acquisitions by horizontal gene transfer.</title>
        <authorList>
            <person name="Misner I."/>
            <person name="Blouin N."/>
            <person name="Leonard G."/>
            <person name="Richards T.A."/>
            <person name="Lane C.E."/>
        </authorList>
    </citation>
    <scope>NUCLEOTIDE SEQUENCE [LARGE SCALE GENOMIC DNA]</scope>
    <source>
        <strain evidence="3 4">ATCC 48635</strain>
    </source>
</reference>
<dbReference type="SMART" id="SM00028">
    <property type="entry name" value="TPR"/>
    <property type="match status" value="5"/>
</dbReference>
<evidence type="ECO:0000313" key="4">
    <source>
        <dbReference type="Proteomes" id="UP000243579"/>
    </source>
</evidence>
<evidence type="ECO:0000256" key="1">
    <source>
        <dbReference type="PROSITE-ProRule" id="PRU00339"/>
    </source>
</evidence>
<gene>
    <name evidence="3" type="ORF">ACHHYP_03590</name>
</gene>
<dbReference type="OrthoDB" id="286233at2759"/>
<dbReference type="Pfam" id="PF05057">
    <property type="entry name" value="DUF676"/>
    <property type="match status" value="1"/>
</dbReference>
<feature type="domain" description="DUF676" evidence="2">
    <location>
        <begin position="10"/>
        <end position="208"/>
    </location>
</feature>
<proteinExistence type="predicted"/>
<accession>A0A1V9ZR24</accession>
<dbReference type="InterPro" id="IPR044294">
    <property type="entry name" value="Lipase-like"/>
</dbReference>
<dbReference type="EMBL" id="JNBR01000031">
    <property type="protein sequence ID" value="OQS00476.1"/>
    <property type="molecule type" value="Genomic_DNA"/>
</dbReference>
<dbReference type="Gene3D" id="3.40.50.1820">
    <property type="entry name" value="alpha/beta hydrolase"/>
    <property type="match status" value="1"/>
</dbReference>
<keyword evidence="4" id="KW-1185">Reference proteome</keyword>
<sequence length="870" mass="95697">MVPYTEQLPPHIFVLVHGNNGHPSDFDIVANAIRARFPPGSVAILQSSVNERRKTRAGIKQCGENLALEILAWLRTFRVQGRHQLSILGHSFGGLIARYCLPFVKYTLDAVGIAQVSFATLCTPHLGSRKPGGTLQRVLSKWLVHAILSTHCLYGQTGRDLLVHRSDDDLATLEAMSVPDSPFVEALSAFAHRTAVGLVTGDHLVAHAASTISLSAVDASNCAPADEWAWFVEHEAFGSEHPVTAAFPSPPTPHSMAMHQAPKLHDGSISDAQRHIAFSKDMLTGLQTLPWRRLHLHVRAPLRHWFKLHNWPLAIRQAPEATPSSTAFVALFYNVVLTQLQEQLYGLTKRGSRAQVAKLHAKLGAHYINGGFIAEAIGQFENELAIRKELKEIVAQESCMNNLGTVHLQARDPEAAISWFEQALGLATQRANTPAQCLVQYNLALAHHALGSVEEAAQIASNIVGCPEPIDEALRISALQVLAMAASAMRNGSFLEYATLAFEKAETLGDPETIERCANALALHHFEQRQWPEAAVFFERCLDLAVRAKDAKKEAVAHYHLGVLFAAMSQRKVAEAHFLIGLEKAKEANAAELTALIQANVGLEYLYHEDIFVAKAEFNMALQKARFAGSHAVESFVLTGLGHVLMMESHVDDAAKLYAADLVLDPHDRPTQLRAQSNLAVAALVAGDLDRALDLFRTNSRTAAVLGNKREMSRAYFGMGAAAKEMKRRGLALAATDEPAQLFIRQRNLAIEAGDKRLEILALRELVTVHDMAMAFEKAQDECDELINAALDLPGETVHLMEAYRCMANILSSQLSLLTQRGSRFHDTIKVLMRKRDEAIAKYKQLSDAPLVGGFRRQEIEFTARAPYPK</sequence>
<dbReference type="PANTHER" id="PTHR12482">
    <property type="entry name" value="LIPASE ROG1-RELATED-RELATED"/>
    <property type="match status" value="1"/>
</dbReference>
<dbReference type="InterPro" id="IPR029058">
    <property type="entry name" value="AB_hydrolase_fold"/>
</dbReference>
<evidence type="ECO:0000259" key="2">
    <source>
        <dbReference type="Pfam" id="PF05057"/>
    </source>
</evidence>
<dbReference type="Pfam" id="PF13424">
    <property type="entry name" value="TPR_12"/>
    <property type="match status" value="1"/>
</dbReference>
<comment type="caution">
    <text evidence="3">The sequence shown here is derived from an EMBL/GenBank/DDBJ whole genome shotgun (WGS) entry which is preliminary data.</text>
</comment>
<name>A0A1V9ZR24_ACHHY</name>
<organism evidence="3 4">
    <name type="scientific">Achlya hypogyna</name>
    <name type="common">Oomycete</name>
    <name type="synonym">Protoachlya hypogyna</name>
    <dbReference type="NCBI Taxonomy" id="1202772"/>
    <lineage>
        <taxon>Eukaryota</taxon>
        <taxon>Sar</taxon>
        <taxon>Stramenopiles</taxon>
        <taxon>Oomycota</taxon>
        <taxon>Saprolegniomycetes</taxon>
        <taxon>Saprolegniales</taxon>
        <taxon>Achlyaceae</taxon>
        <taxon>Achlya</taxon>
    </lineage>
</organism>
<keyword evidence="1" id="KW-0802">TPR repeat</keyword>
<dbReference type="Gene3D" id="1.25.40.10">
    <property type="entry name" value="Tetratricopeptide repeat domain"/>
    <property type="match status" value="3"/>
</dbReference>
<dbReference type="PROSITE" id="PS50005">
    <property type="entry name" value="TPR"/>
    <property type="match status" value="1"/>
</dbReference>